<protein>
    <submittedName>
        <fullName evidence="1">Uncharacterized protein</fullName>
    </submittedName>
</protein>
<proteinExistence type="predicted"/>
<organism evidence="1">
    <name type="scientific">Anguilla anguilla</name>
    <name type="common">European freshwater eel</name>
    <name type="synonym">Muraena anguilla</name>
    <dbReference type="NCBI Taxonomy" id="7936"/>
    <lineage>
        <taxon>Eukaryota</taxon>
        <taxon>Metazoa</taxon>
        <taxon>Chordata</taxon>
        <taxon>Craniata</taxon>
        <taxon>Vertebrata</taxon>
        <taxon>Euteleostomi</taxon>
        <taxon>Actinopterygii</taxon>
        <taxon>Neopterygii</taxon>
        <taxon>Teleostei</taxon>
        <taxon>Anguilliformes</taxon>
        <taxon>Anguillidae</taxon>
        <taxon>Anguilla</taxon>
    </lineage>
</organism>
<dbReference type="AlphaFoldDB" id="A0A0E9WFC1"/>
<sequence>MLCTVLCKSLWIREEGNSLSCYTYNNFKRSTSLRYIISASDFFLF</sequence>
<dbReference type="EMBL" id="GBXM01020384">
    <property type="protein sequence ID" value="JAH88193.1"/>
    <property type="molecule type" value="Transcribed_RNA"/>
</dbReference>
<reference evidence="1" key="2">
    <citation type="journal article" date="2015" name="Fish Shellfish Immunol.">
        <title>Early steps in the European eel (Anguilla anguilla)-Vibrio vulnificus interaction in the gills: Role of the RtxA13 toxin.</title>
        <authorList>
            <person name="Callol A."/>
            <person name="Pajuelo D."/>
            <person name="Ebbesson L."/>
            <person name="Teles M."/>
            <person name="MacKenzie S."/>
            <person name="Amaro C."/>
        </authorList>
    </citation>
    <scope>NUCLEOTIDE SEQUENCE</scope>
</reference>
<reference evidence="1" key="1">
    <citation type="submission" date="2014-11" db="EMBL/GenBank/DDBJ databases">
        <authorList>
            <person name="Amaro Gonzalez C."/>
        </authorList>
    </citation>
    <scope>NUCLEOTIDE SEQUENCE</scope>
</reference>
<evidence type="ECO:0000313" key="1">
    <source>
        <dbReference type="EMBL" id="JAH88193.1"/>
    </source>
</evidence>
<accession>A0A0E9WFC1</accession>
<name>A0A0E9WFC1_ANGAN</name>